<keyword evidence="1" id="KW-0472">Membrane</keyword>
<protein>
    <submittedName>
        <fullName evidence="3">Uncharacterized membrane protein</fullName>
    </submittedName>
</protein>
<dbReference type="AlphaFoldDB" id="A0A239KSU9"/>
<dbReference type="OrthoDB" id="9795255at2"/>
<feature type="transmembrane region" description="Helical" evidence="1">
    <location>
        <begin position="66"/>
        <end position="85"/>
    </location>
</feature>
<evidence type="ECO:0000259" key="2">
    <source>
        <dbReference type="Pfam" id="PF00892"/>
    </source>
</evidence>
<dbReference type="RefSeq" id="WP_089321520.1">
    <property type="nucleotide sequence ID" value="NZ_FZOQ01000031.1"/>
</dbReference>
<gene>
    <name evidence="3" type="ORF">SAMN06296052_13148</name>
</gene>
<proteinExistence type="predicted"/>
<dbReference type="PANTHER" id="PTHR22911">
    <property type="entry name" value="ACYL-MALONYL CONDENSING ENZYME-RELATED"/>
    <property type="match status" value="1"/>
</dbReference>
<feature type="domain" description="EamA" evidence="2">
    <location>
        <begin position="159"/>
        <end position="290"/>
    </location>
</feature>
<dbReference type="InterPro" id="IPR000620">
    <property type="entry name" value="EamA_dom"/>
</dbReference>
<dbReference type="GO" id="GO:0016020">
    <property type="term" value="C:membrane"/>
    <property type="evidence" value="ECO:0007669"/>
    <property type="project" value="InterPro"/>
</dbReference>
<evidence type="ECO:0000313" key="3">
    <source>
        <dbReference type="EMBL" id="SNT21426.1"/>
    </source>
</evidence>
<reference evidence="4" key="1">
    <citation type="submission" date="2017-06" db="EMBL/GenBank/DDBJ databases">
        <authorList>
            <person name="Varghese N."/>
            <person name="Submissions S."/>
        </authorList>
    </citation>
    <scope>NUCLEOTIDE SEQUENCE [LARGE SCALE GENOMIC DNA]</scope>
    <source>
        <strain evidence="4">NKM1</strain>
    </source>
</reference>
<evidence type="ECO:0000256" key="1">
    <source>
        <dbReference type="SAM" id="Phobius"/>
    </source>
</evidence>
<dbReference type="SUPFAM" id="SSF103481">
    <property type="entry name" value="Multidrug resistance efflux transporter EmrE"/>
    <property type="match status" value="2"/>
</dbReference>
<organism evidence="3 4">
    <name type="scientific">Pontibacter ummariensis</name>
    <dbReference type="NCBI Taxonomy" id="1610492"/>
    <lineage>
        <taxon>Bacteria</taxon>
        <taxon>Pseudomonadati</taxon>
        <taxon>Bacteroidota</taxon>
        <taxon>Cytophagia</taxon>
        <taxon>Cytophagales</taxon>
        <taxon>Hymenobacteraceae</taxon>
        <taxon>Pontibacter</taxon>
    </lineage>
</organism>
<dbReference type="Proteomes" id="UP000198432">
    <property type="component" value="Unassembled WGS sequence"/>
</dbReference>
<keyword evidence="1" id="KW-1133">Transmembrane helix</keyword>
<feature type="transmembrane region" description="Helical" evidence="1">
    <location>
        <begin position="41"/>
        <end position="59"/>
    </location>
</feature>
<feature type="transmembrane region" description="Helical" evidence="1">
    <location>
        <begin position="246"/>
        <end position="264"/>
    </location>
</feature>
<keyword evidence="4" id="KW-1185">Reference proteome</keyword>
<dbReference type="Gene3D" id="1.10.3730.20">
    <property type="match status" value="2"/>
</dbReference>
<dbReference type="InterPro" id="IPR037185">
    <property type="entry name" value="EmrE-like"/>
</dbReference>
<name>A0A239KSU9_9BACT</name>
<feature type="transmembrane region" description="Helical" evidence="1">
    <location>
        <begin position="276"/>
        <end position="291"/>
    </location>
</feature>
<feature type="domain" description="EamA" evidence="2">
    <location>
        <begin position="10"/>
        <end position="138"/>
    </location>
</feature>
<dbReference type="PANTHER" id="PTHR22911:SF137">
    <property type="entry name" value="SOLUTE CARRIER FAMILY 35 MEMBER G2-RELATED"/>
    <property type="match status" value="1"/>
</dbReference>
<sequence length="292" mass="32376">MAVAVLTFIAVFLRVLSNPLGNVFQKQLTAKGHYPLLVNFLTYLLLSLVCLVFGFGVSWHSLPSAFWLYAVADGVAGALGNFFLVRSLQKGDLSVLGPINSYKSVVSIVFGVFLLHEIPSVWGVIGMTLIVYGSYFVLGTTGVGFSWALLKRKEIQYRIWAMVLTAIEAVFVKKMILLSSTTTAFISWCWFGALFSFMLLLLYRVDFKEEIGKLKLADLSQFGLLILCIGTMQLTTNYAFAHMPVGYALSLFQLSTVVSILLGYRFFQETEIRKKLVGSVLMIAGSVIIILL</sequence>
<evidence type="ECO:0000313" key="4">
    <source>
        <dbReference type="Proteomes" id="UP000198432"/>
    </source>
</evidence>
<accession>A0A239KSU9</accession>
<dbReference type="Pfam" id="PF00892">
    <property type="entry name" value="EamA"/>
    <property type="match status" value="2"/>
</dbReference>
<feature type="transmembrane region" description="Helical" evidence="1">
    <location>
        <begin position="159"/>
        <end position="178"/>
    </location>
</feature>
<feature type="transmembrane region" description="Helical" evidence="1">
    <location>
        <begin position="184"/>
        <end position="202"/>
    </location>
</feature>
<feature type="transmembrane region" description="Helical" evidence="1">
    <location>
        <begin position="222"/>
        <end position="240"/>
    </location>
</feature>
<dbReference type="EMBL" id="FZOQ01000031">
    <property type="protein sequence ID" value="SNT21426.1"/>
    <property type="molecule type" value="Genomic_DNA"/>
</dbReference>
<keyword evidence="1" id="KW-0812">Transmembrane</keyword>